<evidence type="ECO:0008006" key="3">
    <source>
        <dbReference type="Google" id="ProtNLM"/>
    </source>
</evidence>
<dbReference type="EMBL" id="MVHP01000012">
    <property type="protein sequence ID" value="ORA65778.1"/>
    <property type="molecule type" value="Genomic_DNA"/>
</dbReference>
<name>A0A0M2ZG73_9MYCO</name>
<dbReference type="RefSeq" id="WP_046752112.1">
    <property type="nucleotide sequence ID" value="NZ_JBCGVB010000003.1"/>
</dbReference>
<evidence type="ECO:0000313" key="1">
    <source>
        <dbReference type="EMBL" id="ORA65778.1"/>
    </source>
</evidence>
<protein>
    <recommendedName>
        <fullName evidence="3">YCII-related domain-containing protein</fullName>
    </recommendedName>
</protein>
<dbReference type="Proteomes" id="UP000192772">
    <property type="component" value="Unassembled WGS sequence"/>
</dbReference>
<reference evidence="1 2" key="1">
    <citation type="submission" date="2017-02" db="EMBL/GenBank/DDBJ databases">
        <title>The new phylogeny of genus Mycobacterium.</title>
        <authorList>
            <person name="Tortoli E."/>
            <person name="Trovato A."/>
            <person name="Cirillo D.M."/>
        </authorList>
    </citation>
    <scope>NUCLEOTIDE SEQUENCE [LARGE SCALE GENOMIC DNA]</scope>
    <source>
        <strain evidence="1 2">FI-09383</strain>
    </source>
</reference>
<sequence length="121" mass="13330">MAEAGFWIAWGIPTPGREPQALALLQETRDYFDRLVQDGAIERFDTAILKPQSAELGGFILIQGSTEQIDALRRDGDFQVWLNRAQLVADRVGVVDAWVGEGLTEATDLYAQALREAGITP</sequence>
<dbReference type="AlphaFoldDB" id="A0A0M2ZG73"/>
<evidence type="ECO:0000313" key="2">
    <source>
        <dbReference type="Proteomes" id="UP000192772"/>
    </source>
</evidence>
<gene>
    <name evidence="1" type="ORF">BST23_12235</name>
</gene>
<organism evidence="1 2">
    <name type="scientific">Mycolicibacterium elephantis</name>
    <dbReference type="NCBI Taxonomy" id="81858"/>
    <lineage>
        <taxon>Bacteria</taxon>
        <taxon>Bacillati</taxon>
        <taxon>Actinomycetota</taxon>
        <taxon>Actinomycetes</taxon>
        <taxon>Mycobacteriales</taxon>
        <taxon>Mycobacteriaceae</taxon>
        <taxon>Mycolicibacterium</taxon>
    </lineage>
</organism>
<accession>A0A1A0R0P4</accession>
<dbReference type="OrthoDB" id="2678460at2"/>
<proteinExistence type="predicted"/>
<comment type="caution">
    <text evidence="1">The sequence shown here is derived from an EMBL/GenBank/DDBJ whole genome shotgun (WGS) entry which is preliminary data.</text>
</comment>
<dbReference type="STRING" id="81858.BST23_12235"/>
<accession>A0A0M2ZG73</accession>